<keyword evidence="2" id="KW-1185">Reference proteome</keyword>
<evidence type="ECO:0000313" key="2">
    <source>
        <dbReference type="Proteomes" id="UP000800235"/>
    </source>
</evidence>
<sequence length="158" mass="17976">MGRFAIKHGFAGNIGKGLSIWSQVHVTDLARAYIILLHWLESSDSNDIYNNPYFFCENSHEVTWGEAATEIGRVLRHLGKVKSTDTQRILKELYSNCFGAEFTATVIGCNSRSRAIRLRELGWQPREKETLESLRKDELPIILKEKEPFRGHSKAVAS</sequence>
<proteinExistence type="predicted"/>
<dbReference type="GO" id="GO:0005737">
    <property type="term" value="C:cytoplasm"/>
    <property type="evidence" value="ECO:0007669"/>
    <property type="project" value="TreeGrafter"/>
</dbReference>
<dbReference type="PANTHER" id="PTHR48079">
    <property type="entry name" value="PROTEIN YEEZ"/>
    <property type="match status" value="1"/>
</dbReference>
<name>A0A9P4NE48_9PEZI</name>
<evidence type="ECO:0000313" key="1">
    <source>
        <dbReference type="EMBL" id="KAF2416025.1"/>
    </source>
</evidence>
<dbReference type="InterPro" id="IPR051783">
    <property type="entry name" value="NAD(P)-dependent_oxidoreduct"/>
</dbReference>
<accession>A0A9P4NE48</accession>
<dbReference type="Proteomes" id="UP000800235">
    <property type="component" value="Unassembled WGS sequence"/>
</dbReference>
<dbReference type="OrthoDB" id="2130169at2759"/>
<dbReference type="EMBL" id="MU007172">
    <property type="protein sequence ID" value="KAF2416025.1"/>
    <property type="molecule type" value="Genomic_DNA"/>
</dbReference>
<evidence type="ECO:0008006" key="3">
    <source>
        <dbReference type="Google" id="ProtNLM"/>
    </source>
</evidence>
<reference evidence="1" key="1">
    <citation type="journal article" date="2020" name="Stud. Mycol.">
        <title>101 Dothideomycetes genomes: a test case for predicting lifestyles and emergence of pathogens.</title>
        <authorList>
            <person name="Haridas S."/>
            <person name="Albert R."/>
            <person name="Binder M."/>
            <person name="Bloem J."/>
            <person name="Labutti K."/>
            <person name="Salamov A."/>
            <person name="Andreopoulos B."/>
            <person name="Baker S."/>
            <person name="Barry K."/>
            <person name="Bills G."/>
            <person name="Bluhm B."/>
            <person name="Cannon C."/>
            <person name="Castanera R."/>
            <person name="Culley D."/>
            <person name="Daum C."/>
            <person name="Ezra D."/>
            <person name="Gonzalez J."/>
            <person name="Henrissat B."/>
            <person name="Kuo A."/>
            <person name="Liang C."/>
            <person name="Lipzen A."/>
            <person name="Lutzoni F."/>
            <person name="Magnuson J."/>
            <person name="Mondo S."/>
            <person name="Nolan M."/>
            <person name="Ohm R."/>
            <person name="Pangilinan J."/>
            <person name="Park H.-J."/>
            <person name="Ramirez L."/>
            <person name="Alfaro M."/>
            <person name="Sun H."/>
            <person name="Tritt A."/>
            <person name="Yoshinaga Y."/>
            <person name="Zwiers L.-H."/>
            <person name="Turgeon B."/>
            <person name="Goodwin S."/>
            <person name="Spatafora J."/>
            <person name="Crous P."/>
            <person name="Grigoriev I."/>
        </authorList>
    </citation>
    <scope>NUCLEOTIDE SEQUENCE</scope>
    <source>
        <strain evidence="1">CBS 130266</strain>
    </source>
</reference>
<dbReference type="PANTHER" id="PTHR48079:SF6">
    <property type="entry name" value="NAD(P)-BINDING DOMAIN-CONTAINING PROTEIN-RELATED"/>
    <property type="match status" value="1"/>
</dbReference>
<dbReference type="GO" id="GO:0004029">
    <property type="term" value="F:aldehyde dehydrogenase (NAD+) activity"/>
    <property type="evidence" value="ECO:0007669"/>
    <property type="project" value="TreeGrafter"/>
</dbReference>
<dbReference type="AlphaFoldDB" id="A0A9P4NE48"/>
<protein>
    <recommendedName>
        <fullName evidence="3">NAD-dependent epimerase/dehydratase domain-containing protein</fullName>
    </recommendedName>
</protein>
<dbReference type="SUPFAM" id="SSF51735">
    <property type="entry name" value="NAD(P)-binding Rossmann-fold domains"/>
    <property type="match status" value="1"/>
</dbReference>
<dbReference type="Gene3D" id="3.40.50.720">
    <property type="entry name" value="NAD(P)-binding Rossmann-like Domain"/>
    <property type="match status" value="1"/>
</dbReference>
<comment type="caution">
    <text evidence="1">The sequence shown here is derived from an EMBL/GenBank/DDBJ whole genome shotgun (WGS) entry which is preliminary data.</text>
</comment>
<dbReference type="InterPro" id="IPR036291">
    <property type="entry name" value="NAD(P)-bd_dom_sf"/>
</dbReference>
<gene>
    <name evidence="1" type="ORF">EJ08DRAFT_703753</name>
</gene>
<organism evidence="1 2">
    <name type="scientific">Tothia fuscella</name>
    <dbReference type="NCBI Taxonomy" id="1048955"/>
    <lineage>
        <taxon>Eukaryota</taxon>
        <taxon>Fungi</taxon>
        <taxon>Dikarya</taxon>
        <taxon>Ascomycota</taxon>
        <taxon>Pezizomycotina</taxon>
        <taxon>Dothideomycetes</taxon>
        <taxon>Pleosporomycetidae</taxon>
        <taxon>Venturiales</taxon>
        <taxon>Cylindrosympodiaceae</taxon>
        <taxon>Tothia</taxon>
    </lineage>
</organism>